<sequence>MVCCRAVWWARYFADVLPCLWPPPSISVPAVRQIKHAPYHFDKRPILAFCDPVLLRTVAGGVVRFNSFALVEILQISAAVVNRSLRLTMATVAFPFIMRQPFALNVTVACFSISAATDIRFRERVGV</sequence>
<protein>
    <submittedName>
        <fullName evidence="1">Putative secreted protein</fullName>
    </submittedName>
</protein>
<dbReference type="AlphaFoldDB" id="A0A2M4B540"/>
<evidence type="ECO:0000313" key="1">
    <source>
        <dbReference type="EMBL" id="MBW48102.1"/>
    </source>
</evidence>
<organism evidence="1">
    <name type="scientific">Anopheles triannulatus</name>
    <dbReference type="NCBI Taxonomy" id="58253"/>
    <lineage>
        <taxon>Eukaryota</taxon>
        <taxon>Metazoa</taxon>
        <taxon>Ecdysozoa</taxon>
        <taxon>Arthropoda</taxon>
        <taxon>Hexapoda</taxon>
        <taxon>Insecta</taxon>
        <taxon>Pterygota</taxon>
        <taxon>Neoptera</taxon>
        <taxon>Endopterygota</taxon>
        <taxon>Diptera</taxon>
        <taxon>Nematocera</taxon>
        <taxon>Culicoidea</taxon>
        <taxon>Culicidae</taxon>
        <taxon>Anophelinae</taxon>
        <taxon>Anopheles</taxon>
    </lineage>
</organism>
<accession>A0A2M4B540</accession>
<reference evidence="1" key="1">
    <citation type="submission" date="2018-01" db="EMBL/GenBank/DDBJ databases">
        <title>An insight into the sialome of Amazonian anophelines.</title>
        <authorList>
            <person name="Ribeiro J.M."/>
            <person name="Scarpassa V."/>
            <person name="Calvo E."/>
        </authorList>
    </citation>
    <scope>NUCLEOTIDE SEQUENCE</scope>
    <source>
        <tissue evidence="1">Salivary glands</tissue>
    </source>
</reference>
<name>A0A2M4B540_9DIPT</name>
<dbReference type="EMBL" id="GGFK01014781">
    <property type="protein sequence ID" value="MBW48102.1"/>
    <property type="molecule type" value="Transcribed_RNA"/>
</dbReference>
<proteinExistence type="predicted"/>